<evidence type="ECO:0000256" key="1">
    <source>
        <dbReference type="ARBA" id="ARBA00004496"/>
    </source>
</evidence>
<name>A0A9R0A1X7_CYPCA</name>
<dbReference type="GO" id="GO:0031072">
    <property type="term" value="F:heat shock protein binding"/>
    <property type="evidence" value="ECO:0007669"/>
    <property type="project" value="TreeGrafter"/>
</dbReference>
<sequence length="330" mass="37211">MPQKRRSQSWTELKQAGNECFRAGQYGEAANLYSQSIQLLEKSGQKNKEDLGILYSNRAASYLKDGNCSECIKDCTTSLELVPFGFKALLRRASAYEALERYRQAYVDYKTVLQIDWNVPAAHDGVNRMTKTLTDIDGPSWREKLPPIPTVPMSVKESLAKAASSAPSPQQNSVIDNKKKGIYLYRTERSQHTSLQHLIFNCIILAPGPEAAKKAKALKEEGNVFVKKGEHKKAMEKYTQSLAQDPTEVTTYTNRALCYLSLKMYKEAISDCDEALRLDSANIKAFYRRAQANKELKNKKSAIEDLNSVLKIDPNNTVAQKLLQEVQKMK</sequence>
<evidence type="ECO:0000256" key="2">
    <source>
        <dbReference type="ARBA" id="ARBA00022490"/>
    </source>
</evidence>
<dbReference type="GO" id="GO:0005829">
    <property type="term" value="C:cytosol"/>
    <property type="evidence" value="ECO:0007669"/>
    <property type="project" value="TreeGrafter"/>
</dbReference>
<accession>A0A9R0A1X7</accession>
<dbReference type="GO" id="GO:0005739">
    <property type="term" value="C:mitochondrion"/>
    <property type="evidence" value="ECO:0007669"/>
    <property type="project" value="TreeGrafter"/>
</dbReference>
<dbReference type="FunFam" id="1.25.40.10:FF:000221">
    <property type="entry name" value="Mitochondrial import receptor subunit TOM34"/>
    <property type="match status" value="1"/>
</dbReference>
<dbReference type="GO" id="GO:0006626">
    <property type="term" value="P:protein targeting to mitochondrion"/>
    <property type="evidence" value="ECO:0007669"/>
    <property type="project" value="TreeGrafter"/>
</dbReference>
<feature type="repeat" description="TPR" evidence="5">
    <location>
        <begin position="283"/>
        <end position="316"/>
    </location>
</feature>
<dbReference type="PROSITE" id="PS50005">
    <property type="entry name" value="TPR"/>
    <property type="match status" value="3"/>
</dbReference>
<evidence type="ECO:0000313" key="7">
    <source>
        <dbReference type="RefSeq" id="XP_042582473.1"/>
    </source>
</evidence>
<dbReference type="PANTHER" id="PTHR45984:SF2">
    <property type="entry name" value="MITOCHONDRIAL IMPORT RECEPTOR SUBUNIT TOM34"/>
    <property type="match status" value="1"/>
</dbReference>
<keyword evidence="3" id="KW-0677">Repeat</keyword>
<dbReference type="RefSeq" id="XP_042582472.1">
    <property type="nucleotide sequence ID" value="XM_042726538.1"/>
</dbReference>
<feature type="repeat" description="TPR" evidence="5">
    <location>
        <begin position="249"/>
        <end position="282"/>
    </location>
</feature>
<keyword evidence="4 5" id="KW-0802">TPR repeat</keyword>
<evidence type="ECO:0000256" key="4">
    <source>
        <dbReference type="ARBA" id="ARBA00022803"/>
    </source>
</evidence>
<dbReference type="GeneID" id="109066525"/>
<dbReference type="InterPro" id="IPR051982">
    <property type="entry name" value="CiliaryAsmbly_MitoImport"/>
</dbReference>
<dbReference type="Pfam" id="PF13181">
    <property type="entry name" value="TPR_8"/>
    <property type="match status" value="2"/>
</dbReference>
<gene>
    <name evidence="6 7" type="primary">LOC109066525</name>
</gene>
<dbReference type="OrthoDB" id="245563at2759"/>
<reference evidence="6 7" key="1">
    <citation type="submission" date="2025-04" db="UniProtKB">
        <authorList>
            <consortium name="RefSeq"/>
        </authorList>
    </citation>
    <scope>IDENTIFICATION</scope>
    <source>
        <tissue evidence="6 7">Muscle</tissue>
    </source>
</reference>
<evidence type="ECO:0000256" key="3">
    <source>
        <dbReference type="ARBA" id="ARBA00022737"/>
    </source>
</evidence>
<dbReference type="PANTHER" id="PTHR45984">
    <property type="entry name" value="RNA (RNA) POLYMERASE II ASSOCIATED PROTEIN HOMOLOG"/>
    <property type="match status" value="1"/>
</dbReference>
<organism evidence="6">
    <name type="scientific">Cyprinus carpio</name>
    <name type="common">Common carp</name>
    <dbReference type="NCBI Taxonomy" id="7962"/>
    <lineage>
        <taxon>Eukaryota</taxon>
        <taxon>Metazoa</taxon>
        <taxon>Chordata</taxon>
        <taxon>Craniata</taxon>
        <taxon>Vertebrata</taxon>
        <taxon>Euteleostomi</taxon>
        <taxon>Actinopterygii</taxon>
        <taxon>Neopterygii</taxon>
        <taxon>Teleostei</taxon>
        <taxon>Ostariophysi</taxon>
        <taxon>Cypriniformes</taxon>
        <taxon>Cyprinidae</taxon>
        <taxon>Cyprininae</taxon>
        <taxon>Cyprinus</taxon>
    </lineage>
</organism>
<dbReference type="AlphaFoldDB" id="A0A9R0A1X7"/>
<dbReference type="Proteomes" id="UP001155660">
    <property type="component" value="Chromosome B6"/>
</dbReference>
<dbReference type="InterPro" id="IPR019734">
    <property type="entry name" value="TPR_rpt"/>
</dbReference>
<proteinExistence type="predicted"/>
<protein>
    <submittedName>
        <fullName evidence="6 7">Mitochondrial import receptor subunit TOM34-like isoform X1</fullName>
    </submittedName>
</protein>
<dbReference type="Pfam" id="PF00515">
    <property type="entry name" value="TPR_1"/>
    <property type="match status" value="1"/>
</dbReference>
<evidence type="ECO:0000256" key="5">
    <source>
        <dbReference type="PROSITE-ProRule" id="PRU00339"/>
    </source>
</evidence>
<dbReference type="RefSeq" id="XP_042582473.1">
    <property type="nucleotide sequence ID" value="XM_042726539.1"/>
</dbReference>
<feature type="repeat" description="TPR" evidence="5">
    <location>
        <begin position="215"/>
        <end position="248"/>
    </location>
</feature>
<evidence type="ECO:0000313" key="6">
    <source>
        <dbReference type="RefSeq" id="XP_042582472.1"/>
    </source>
</evidence>
<dbReference type="SMART" id="SM00028">
    <property type="entry name" value="TPR"/>
    <property type="match status" value="6"/>
</dbReference>
<comment type="subcellular location">
    <subcellularLocation>
        <location evidence="1">Cytoplasm</location>
    </subcellularLocation>
</comment>
<keyword evidence="2" id="KW-0963">Cytoplasm</keyword>